<feature type="chain" id="PRO_5046082679" evidence="1">
    <location>
        <begin position="19"/>
        <end position="181"/>
    </location>
</feature>
<accession>A0ABV2U1V1</accession>
<organism evidence="2 3">
    <name type="scientific">Sediminicola luteus</name>
    <dbReference type="NCBI Taxonomy" id="319238"/>
    <lineage>
        <taxon>Bacteria</taxon>
        <taxon>Pseudomonadati</taxon>
        <taxon>Bacteroidota</taxon>
        <taxon>Flavobacteriia</taxon>
        <taxon>Flavobacteriales</taxon>
        <taxon>Flavobacteriaceae</taxon>
        <taxon>Sediminicola</taxon>
    </lineage>
</organism>
<comment type="caution">
    <text evidence="2">The sequence shown here is derived from an EMBL/GenBank/DDBJ whole genome shotgun (WGS) entry which is preliminary data.</text>
</comment>
<protein>
    <submittedName>
        <fullName evidence="2">Uncharacterized protein</fullName>
    </submittedName>
</protein>
<evidence type="ECO:0000313" key="2">
    <source>
        <dbReference type="EMBL" id="MET7030524.1"/>
    </source>
</evidence>
<sequence>MKKTAILFTLALFLYSCAESQSYKGTWIDQETEKSILNIEEQNGKLWLNQYDRSDEIVIEGSKAYIKYPHYNVPLLLNDQKDILTIRGVKYILLPNSLKGQFTGKWKNENGDLSFLVQIDENSDLNWDINTNDNKPIRYYPKPIESGFHFTMGQDTLTYKLVDGRLVDNKGNKYFKDSEIN</sequence>
<dbReference type="PROSITE" id="PS51257">
    <property type="entry name" value="PROKAR_LIPOPROTEIN"/>
    <property type="match status" value="1"/>
</dbReference>
<evidence type="ECO:0000256" key="1">
    <source>
        <dbReference type="SAM" id="SignalP"/>
    </source>
</evidence>
<name>A0ABV2U1V1_9FLAO</name>
<keyword evidence="1" id="KW-0732">Signal</keyword>
<reference evidence="2 3" key="1">
    <citation type="submission" date="2024-07" db="EMBL/GenBank/DDBJ databases">
        <title>The genome sequence of type strain Sediminicola luteus GDMCC 1.2596T.</title>
        <authorList>
            <person name="Liu Y."/>
        </authorList>
    </citation>
    <scope>NUCLEOTIDE SEQUENCE [LARGE SCALE GENOMIC DNA]</scope>
    <source>
        <strain evidence="2 3">GDMCC 1.2596</strain>
    </source>
</reference>
<feature type="signal peptide" evidence="1">
    <location>
        <begin position="1"/>
        <end position="18"/>
    </location>
</feature>
<dbReference type="RefSeq" id="WP_354619321.1">
    <property type="nucleotide sequence ID" value="NZ_JBEWYP010000009.1"/>
</dbReference>
<proteinExistence type="predicted"/>
<evidence type="ECO:0000313" key="3">
    <source>
        <dbReference type="Proteomes" id="UP001549773"/>
    </source>
</evidence>
<gene>
    <name evidence="2" type="ORF">ABXZ32_14035</name>
</gene>
<keyword evidence="3" id="KW-1185">Reference proteome</keyword>
<dbReference type="Proteomes" id="UP001549773">
    <property type="component" value="Unassembled WGS sequence"/>
</dbReference>
<dbReference type="EMBL" id="JBEWYP010000009">
    <property type="protein sequence ID" value="MET7030524.1"/>
    <property type="molecule type" value="Genomic_DNA"/>
</dbReference>